<evidence type="ECO:0000256" key="1">
    <source>
        <dbReference type="ARBA" id="ARBA00004123"/>
    </source>
</evidence>
<dbReference type="AlphaFoldDB" id="A0A8D8ZK69"/>
<dbReference type="GO" id="GO:0006310">
    <property type="term" value="P:DNA recombination"/>
    <property type="evidence" value="ECO:0007669"/>
    <property type="project" value="UniProtKB-UniRule"/>
</dbReference>
<dbReference type="PANTHER" id="PTHR16140">
    <property type="entry name" value="NON-STRUCTURAL MAINTENANCE OF CHROMOSOMES ELEMENT 4"/>
    <property type="match status" value="1"/>
</dbReference>
<evidence type="ECO:0000256" key="2">
    <source>
        <dbReference type="ARBA" id="ARBA00008997"/>
    </source>
</evidence>
<keyword evidence="3 7" id="KW-0227">DNA damage</keyword>
<protein>
    <recommendedName>
        <fullName evidence="7">Non-structural maintenance of chromosomes element 4</fullName>
    </recommendedName>
</protein>
<comment type="subunit">
    <text evidence="7">Component of the SMC5-SMC6 complex.</text>
</comment>
<feature type="domain" description="Non-structural maintenance of chromosome element 4 C-terminal" evidence="9">
    <location>
        <begin position="203"/>
        <end position="302"/>
    </location>
</feature>
<keyword evidence="5 7" id="KW-0234">DNA repair</keyword>
<dbReference type="Pfam" id="PF08743">
    <property type="entry name" value="Nse4_C"/>
    <property type="match status" value="1"/>
</dbReference>
<comment type="subcellular location">
    <subcellularLocation>
        <location evidence="1 7">Nucleus</location>
    </subcellularLocation>
</comment>
<feature type="region of interest" description="Disordered" evidence="8">
    <location>
        <begin position="254"/>
        <end position="273"/>
    </location>
</feature>
<evidence type="ECO:0000256" key="5">
    <source>
        <dbReference type="ARBA" id="ARBA00023204"/>
    </source>
</evidence>
<evidence type="ECO:0000256" key="3">
    <source>
        <dbReference type="ARBA" id="ARBA00022763"/>
    </source>
</evidence>
<comment type="function">
    <text evidence="7">Component of the SMC5-SMC6 complex, that promotes sister chromatid alignment after DNA damage and facilitates double-stranded DNA breaks (DSBs) repair via homologous recombination between sister chromatids.</text>
</comment>
<dbReference type="GO" id="GO:0005634">
    <property type="term" value="C:nucleus"/>
    <property type="evidence" value="ECO:0007669"/>
    <property type="project" value="UniProtKB-SubCell"/>
</dbReference>
<proteinExistence type="inferred from homology"/>
<dbReference type="EMBL" id="HBUF01519415">
    <property type="protein sequence ID" value="CAG6748495.1"/>
    <property type="molecule type" value="Transcribed_RNA"/>
</dbReference>
<evidence type="ECO:0000256" key="8">
    <source>
        <dbReference type="SAM" id="MobiDB-lite"/>
    </source>
</evidence>
<keyword evidence="6 7" id="KW-0539">Nucleus</keyword>
<dbReference type="InterPro" id="IPR014854">
    <property type="entry name" value="Nse4_C"/>
</dbReference>
<organism evidence="10">
    <name type="scientific">Cacopsylla melanoneura</name>
    <dbReference type="NCBI Taxonomy" id="428564"/>
    <lineage>
        <taxon>Eukaryota</taxon>
        <taxon>Metazoa</taxon>
        <taxon>Ecdysozoa</taxon>
        <taxon>Arthropoda</taxon>
        <taxon>Hexapoda</taxon>
        <taxon>Insecta</taxon>
        <taxon>Pterygota</taxon>
        <taxon>Neoptera</taxon>
        <taxon>Paraneoptera</taxon>
        <taxon>Hemiptera</taxon>
        <taxon>Sternorrhyncha</taxon>
        <taxon>Psylloidea</taxon>
        <taxon>Psyllidae</taxon>
        <taxon>Psyllinae</taxon>
        <taxon>Cacopsylla</taxon>
    </lineage>
</organism>
<evidence type="ECO:0000259" key="9">
    <source>
        <dbReference type="Pfam" id="PF08743"/>
    </source>
</evidence>
<dbReference type="InterPro" id="IPR027786">
    <property type="entry name" value="Nse4/EID"/>
</dbReference>
<dbReference type="PANTHER" id="PTHR16140:SF0">
    <property type="entry name" value="NON-STRUCTURAL MAINTENANCE OF CHROMOSOMES ELEMENT 4"/>
    <property type="match status" value="1"/>
</dbReference>
<dbReference type="GO" id="GO:0006281">
    <property type="term" value="P:DNA repair"/>
    <property type="evidence" value="ECO:0007669"/>
    <property type="project" value="UniProtKB-UniRule"/>
</dbReference>
<sequence length="347" mass="39059">MSTHSTPSCSDTMASQESDFGTKYSQIIDYIDTAQECELKESFKRLNQICSVMDNTFSETKTTSDYLQDMNALARTTSAAKNLAKNVNSKMRSFNPVDFAHRLLEKYQNERGIMDLSRLVKYGDAIIKRTGFNPIVLNTFVPTVTEIEQKKRTVTRREKDKVAEKKMSEKVTSIEKADPTITEIVSKIEKRLALNYKRNGKRPISFFHFTLDPTSYTRSIENIFHTSFMFRDNRAKMSINPGDGLPTIMPFIGPKGGKENEGEDGEGGSGRDGVTRHQMVVALTPAQHEELVQLLNIETAMIPPSTSSSSETQSTVVPPVPLRTVIQKRQAVNNSTNIEHNNKHKKL</sequence>
<evidence type="ECO:0000256" key="6">
    <source>
        <dbReference type="ARBA" id="ARBA00023242"/>
    </source>
</evidence>
<comment type="similarity">
    <text evidence="2 7">Belongs to the NSE4 family.</text>
</comment>
<dbReference type="EMBL" id="HBUF01519414">
    <property type="protein sequence ID" value="CAG6748494.1"/>
    <property type="molecule type" value="Transcribed_RNA"/>
</dbReference>
<evidence type="ECO:0000313" key="10">
    <source>
        <dbReference type="EMBL" id="CAG6748494.1"/>
    </source>
</evidence>
<keyword evidence="4 7" id="KW-0233">DNA recombination</keyword>
<dbReference type="GO" id="GO:0030915">
    <property type="term" value="C:Smc5-Smc6 complex"/>
    <property type="evidence" value="ECO:0007669"/>
    <property type="project" value="UniProtKB-UniRule"/>
</dbReference>
<accession>A0A8D8ZK69</accession>
<reference evidence="10" key="1">
    <citation type="submission" date="2021-05" db="EMBL/GenBank/DDBJ databases">
        <authorList>
            <person name="Alioto T."/>
            <person name="Alioto T."/>
            <person name="Gomez Garrido J."/>
        </authorList>
    </citation>
    <scope>NUCLEOTIDE SEQUENCE</scope>
</reference>
<name>A0A8D8ZK69_9HEMI</name>
<evidence type="ECO:0000256" key="7">
    <source>
        <dbReference type="RuleBase" id="RU365071"/>
    </source>
</evidence>
<evidence type="ECO:0000256" key="4">
    <source>
        <dbReference type="ARBA" id="ARBA00023172"/>
    </source>
</evidence>